<dbReference type="OrthoDB" id="1708823at2759"/>
<sequence length="992" mass="109286">MKAEGKEKKQRQSQSCDACRVRKVKCEPMTALPDDGTTGTPKVENSVPNPEQDGSTGGRSEPKPQAPSGKAPCKQCFQLGVECLYVYRPRKRGPPNLYLRRLSEAQKSGQSFPAEADFEAAKASSRAVAERKKARGKDKGKEGHALEHVVEEERKDGVDGDIESWDVAGYRSVNGMSETLDAGSSDGTAKSFRQITSQQNYNSRELAVTEHDQLMGQSFIRTPLADSSSIPRVDHQKFSLGSLTTASGTGHAAAEEAFTPSQFMNLDADLNFASTPGNGNPSPSHAKSTTRHLSRPDSFSDMRESSTRHLAKPLLGHGHLSSTTAFPIRHQPSSKTPNFSENTLNPILSPGNVERAGAYFTSPSETGSALGTGTGTSSYPMGASLASMMPDRLGSSPSRSISMDLASLPNHHHVDQEYPIRLSVAHSTTAVHDPSTGGTDIQISLPMHTLTSKTLGEVGALYSYNRVKDGRGQAGDSGRLGDSPPTILLGDKKKSSSYHEQGFGEPQSLHHPSFREINANPLEAIIPRPLLHHIINLFFDYVYPLTPCLHKPTFIQDLARQREMEPNQGEWTALVLATVMSTLVQVPRAFVPLTRREVKDLAYRCHIAGREWSLQGYKDFTVNAVIIRYLYVVYNYCRGEVATCHTSLCEAQALATVLRMHEEESYTYLNPIEREVRRRIFFLLFQADKSESVLSGRPIRLREEECYSLRLPEELDDDYITETRYLQQPEGMTSVITGFNASIRIHCIGGRAITKHKEDKRDPPTGLRLERRLEEVSMMLDEVTNVMKDCPPQLRLKEGLDSRVQSPAGGWDVEASAKLQAFFFDPQASREFARNAFLVQQGNCFVTKACVTFVLLQYQNDLLHLKAASRLNHGIRTSNGFKQIGGMPLGGISSSKTSAKGSEDYVAASKESLYYDLLSILHSIPIQCIAVNGPSLVNCVRYVASGLLDTVQLKNEDGSDEEAGVARAQGYLIDFLSILSDIEKNYSLDDDE</sequence>
<reference evidence="5" key="1">
    <citation type="submission" date="2020-07" db="EMBL/GenBank/DDBJ databases">
        <title>Draft Genome Sequence of a Deep-Sea Yeast, Naganishia (Cryptococcus) liquefaciens strain N6.</title>
        <authorList>
            <person name="Han Y.W."/>
            <person name="Kajitani R."/>
            <person name="Morimoto H."/>
            <person name="Parhat M."/>
            <person name="Tsubouchi H."/>
            <person name="Bakenova O."/>
            <person name="Ogata M."/>
            <person name="Argunhan B."/>
            <person name="Aoki R."/>
            <person name="Kajiwara S."/>
            <person name="Itoh T."/>
            <person name="Iwasaki H."/>
        </authorList>
    </citation>
    <scope>NUCLEOTIDE SEQUENCE</scope>
    <source>
        <strain evidence="5">N6</strain>
    </source>
</reference>
<gene>
    <name evidence="5" type="ORF">NliqN6_2829</name>
</gene>
<dbReference type="CDD" id="cd12148">
    <property type="entry name" value="fungal_TF_MHR"/>
    <property type="match status" value="1"/>
</dbReference>
<dbReference type="InterPro" id="IPR050987">
    <property type="entry name" value="AtrR-like"/>
</dbReference>
<evidence type="ECO:0000256" key="2">
    <source>
        <dbReference type="ARBA" id="ARBA00023242"/>
    </source>
</evidence>
<dbReference type="GO" id="GO:0006351">
    <property type="term" value="P:DNA-templated transcription"/>
    <property type="evidence" value="ECO:0007669"/>
    <property type="project" value="InterPro"/>
</dbReference>
<keyword evidence="6" id="KW-1185">Reference proteome</keyword>
<evidence type="ECO:0000256" key="3">
    <source>
        <dbReference type="SAM" id="MobiDB-lite"/>
    </source>
</evidence>
<feature type="compositionally biased region" description="Polar residues" evidence="3">
    <location>
        <begin position="272"/>
        <end position="287"/>
    </location>
</feature>
<dbReference type="CDD" id="cd00067">
    <property type="entry name" value="GAL4"/>
    <property type="match status" value="1"/>
</dbReference>
<dbReference type="GO" id="GO:0003677">
    <property type="term" value="F:DNA binding"/>
    <property type="evidence" value="ECO:0007669"/>
    <property type="project" value="InterPro"/>
</dbReference>
<feature type="region of interest" description="Disordered" evidence="3">
    <location>
        <begin position="271"/>
        <end position="304"/>
    </location>
</feature>
<dbReference type="GO" id="GO:0008270">
    <property type="term" value="F:zinc ion binding"/>
    <property type="evidence" value="ECO:0007669"/>
    <property type="project" value="InterPro"/>
</dbReference>
<organism evidence="5 6">
    <name type="scientific">Naganishia liquefaciens</name>
    <dbReference type="NCBI Taxonomy" id="104408"/>
    <lineage>
        <taxon>Eukaryota</taxon>
        <taxon>Fungi</taxon>
        <taxon>Dikarya</taxon>
        <taxon>Basidiomycota</taxon>
        <taxon>Agaricomycotina</taxon>
        <taxon>Tremellomycetes</taxon>
        <taxon>Filobasidiales</taxon>
        <taxon>Filobasidiaceae</taxon>
        <taxon>Naganishia</taxon>
    </lineage>
</organism>
<dbReference type="InterPro" id="IPR036864">
    <property type="entry name" value="Zn2-C6_fun-type_DNA-bd_sf"/>
</dbReference>
<protein>
    <recommendedName>
        <fullName evidence="4">Zn(2)-C6 fungal-type domain-containing protein</fullName>
    </recommendedName>
</protein>
<dbReference type="Proteomes" id="UP000620104">
    <property type="component" value="Unassembled WGS sequence"/>
</dbReference>
<dbReference type="AlphaFoldDB" id="A0A8H3YFP6"/>
<name>A0A8H3YFP6_9TREE</name>
<dbReference type="SUPFAM" id="SSF57701">
    <property type="entry name" value="Zn2/Cys6 DNA-binding domain"/>
    <property type="match status" value="1"/>
</dbReference>
<comment type="caution">
    <text evidence="5">The sequence shown here is derived from an EMBL/GenBank/DDBJ whole genome shotgun (WGS) entry which is preliminary data.</text>
</comment>
<feature type="domain" description="Zn(2)-C6 fungal-type" evidence="4">
    <location>
        <begin position="10"/>
        <end position="94"/>
    </location>
</feature>
<evidence type="ECO:0000259" key="4">
    <source>
        <dbReference type="SMART" id="SM00066"/>
    </source>
</evidence>
<dbReference type="Pfam" id="PF04082">
    <property type="entry name" value="Fungal_trans"/>
    <property type="match status" value="1"/>
</dbReference>
<dbReference type="PANTHER" id="PTHR46910">
    <property type="entry name" value="TRANSCRIPTION FACTOR PDR1"/>
    <property type="match status" value="1"/>
</dbReference>
<evidence type="ECO:0000313" key="6">
    <source>
        <dbReference type="Proteomes" id="UP000620104"/>
    </source>
</evidence>
<dbReference type="Gene3D" id="4.10.240.10">
    <property type="entry name" value="Zn(2)-C6 fungal-type DNA-binding domain"/>
    <property type="match status" value="1"/>
</dbReference>
<dbReference type="EMBL" id="BLZA01000018">
    <property type="protein sequence ID" value="GHJ86427.1"/>
    <property type="molecule type" value="Genomic_DNA"/>
</dbReference>
<evidence type="ECO:0000256" key="1">
    <source>
        <dbReference type="ARBA" id="ARBA00022723"/>
    </source>
</evidence>
<feature type="compositionally biased region" description="Basic and acidic residues" evidence="3">
    <location>
        <begin position="294"/>
        <end position="304"/>
    </location>
</feature>
<keyword evidence="1" id="KW-0479">Metal-binding</keyword>
<proteinExistence type="predicted"/>
<dbReference type="GO" id="GO:0000981">
    <property type="term" value="F:DNA-binding transcription factor activity, RNA polymerase II-specific"/>
    <property type="evidence" value="ECO:0007669"/>
    <property type="project" value="InterPro"/>
</dbReference>
<keyword evidence="2" id="KW-0539">Nucleus</keyword>
<dbReference type="PANTHER" id="PTHR46910:SF40">
    <property type="entry name" value="ZN(II)2CYS6 TRANSCRIPTION FACTOR (EUROFUNG)"/>
    <property type="match status" value="1"/>
</dbReference>
<feature type="region of interest" description="Disordered" evidence="3">
    <location>
        <begin position="27"/>
        <end position="73"/>
    </location>
</feature>
<dbReference type="InterPro" id="IPR001138">
    <property type="entry name" value="Zn2Cys6_DnaBD"/>
</dbReference>
<feature type="region of interest" description="Disordered" evidence="3">
    <location>
        <begin position="471"/>
        <end position="512"/>
    </location>
</feature>
<accession>A0A8H3YFP6</accession>
<evidence type="ECO:0000313" key="5">
    <source>
        <dbReference type="EMBL" id="GHJ86427.1"/>
    </source>
</evidence>
<dbReference type="InterPro" id="IPR007219">
    <property type="entry name" value="XnlR_reg_dom"/>
</dbReference>
<dbReference type="SMART" id="SM00066">
    <property type="entry name" value="GAL4"/>
    <property type="match status" value="1"/>
</dbReference>